<reference evidence="2 3" key="1">
    <citation type="submission" date="2011-08" db="EMBL/GenBank/DDBJ databases">
        <title>The Genome Sequence of Eubacteriaceae bacterium ACC19a.</title>
        <authorList>
            <consortium name="The Broad Institute Genome Sequencing Platform"/>
            <person name="Earl A."/>
            <person name="Ward D."/>
            <person name="Feldgarden M."/>
            <person name="Gevers D."/>
            <person name="Sizova M."/>
            <person name="Hazen A."/>
            <person name="Epstein S."/>
            <person name="Young S.K."/>
            <person name="Zeng Q."/>
            <person name="Gargeya S."/>
            <person name="Fitzgerald M."/>
            <person name="Haas B."/>
            <person name="Abouelleil A."/>
            <person name="Alvarado L."/>
            <person name="Arachchi H.M."/>
            <person name="Berlin A."/>
            <person name="Brown A."/>
            <person name="Chapman S.B."/>
            <person name="Chen Z."/>
            <person name="Dunbar C."/>
            <person name="Freedman E."/>
            <person name="Gearin G."/>
            <person name="Gellesch M."/>
            <person name="Goldberg J."/>
            <person name="Griggs A."/>
            <person name="Gujja S."/>
            <person name="Heiman D."/>
            <person name="Howarth C."/>
            <person name="Larson L."/>
            <person name="Lui A."/>
            <person name="MacDonald P.J.P."/>
            <person name="Montmayeur A."/>
            <person name="Murphy C."/>
            <person name="Neiman D."/>
            <person name="Pearson M."/>
            <person name="Priest M."/>
            <person name="Roberts A."/>
            <person name="Saif S."/>
            <person name="Shea T."/>
            <person name="Shenoy N."/>
            <person name="Sisk P."/>
            <person name="Stolte C."/>
            <person name="Sykes S."/>
            <person name="Wortman J."/>
            <person name="Nusbaum C."/>
            <person name="Birren B."/>
        </authorList>
    </citation>
    <scope>NUCLEOTIDE SEQUENCE [LARGE SCALE GENOMIC DNA]</scope>
    <source>
        <strain evidence="2 3">ACC19a</strain>
    </source>
</reference>
<dbReference type="AlphaFoldDB" id="G9WZZ0"/>
<gene>
    <name evidence="2" type="ORF">HMPREF9629_01746</name>
</gene>
<dbReference type="Gene3D" id="3.40.50.2000">
    <property type="entry name" value="Glycogen Phosphorylase B"/>
    <property type="match status" value="1"/>
</dbReference>
<dbReference type="GO" id="GO:0016757">
    <property type="term" value="F:glycosyltransferase activity"/>
    <property type="evidence" value="ECO:0007669"/>
    <property type="project" value="InterPro"/>
</dbReference>
<proteinExistence type="predicted"/>
<protein>
    <recommendedName>
        <fullName evidence="1">Glycosyl transferase family 1 domain-containing protein</fullName>
    </recommendedName>
</protein>
<accession>G9WZZ0</accession>
<dbReference type="HOGENOM" id="CLU_382524_0_0_9"/>
<dbReference type="Proteomes" id="UP000006437">
    <property type="component" value="Unassembled WGS sequence"/>
</dbReference>
<comment type="caution">
    <text evidence="2">The sequence shown here is derived from an EMBL/GenBank/DDBJ whole genome shotgun (WGS) entry which is preliminary data.</text>
</comment>
<dbReference type="InterPro" id="IPR001296">
    <property type="entry name" value="Glyco_trans_1"/>
</dbReference>
<dbReference type="BioCyc" id="EBAC796937-HMP:GMGH-1754-MONOMER"/>
<evidence type="ECO:0000313" key="2">
    <source>
        <dbReference type="EMBL" id="EHL15622.1"/>
    </source>
</evidence>
<name>G9WZZ0_9FIRM</name>
<evidence type="ECO:0000259" key="1">
    <source>
        <dbReference type="Pfam" id="PF00534"/>
    </source>
</evidence>
<feature type="domain" description="Glycosyl transferase family 1" evidence="1">
    <location>
        <begin position="474"/>
        <end position="630"/>
    </location>
</feature>
<dbReference type="Pfam" id="PF00534">
    <property type="entry name" value="Glycos_transf_1"/>
    <property type="match status" value="1"/>
</dbReference>
<dbReference type="SUPFAM" id="SSF53756">
    <property type="entry name" value="UDP-Glycosyltransferase/glycogen phosphorylase"/>
    <property type="match status" value="1"/>
</dbReference>
<organism evidence="2 3">
    <name type="scientific">Peptoanaerobacter stomatis</name>
    <dbReference type="NCBI Taxonomy" id="796937"/>
    <lineage>
        <taxon>Bacteria</taxon>
        <taxon>Bacillati</taxon>
        <taxon>Bacillota</taxon>
        <taxon>Clostridia</taxon>
        <taxon>Peptostreptococcales</taxon>
        <taxon>Filifactoraceae</taxon>
        <taxon>Peptoanaerobacter</taxon>
    </lineage>
</organism>
<dbReference type="EMBL" id="AFZE01000010">
    <property type="protein sequence ID" value="EHL15622.1"/>
    <property type="molecule type" value="Genomic_DNA"/>
</dbReference>
<sequence>MFFQVFFLILKNEDIITFDDKNGYEFYNLMSRFSSFKKEPFYNNAKKINLILGKDSDLRFVEAYVYEPDVYKIFNKESSYINNSFNTDINSPYKKSYFYKGKHYFIKSDDNLSSEIKIILSNMYDKQDFENMNEFQFKRFAEFCNKYGCIKYLNYIYIFVKHIKYLLKDEDNNLYNLISCFEKDNKLSERDIAIISVFLYSIETKLYNLDKIYTLAMSDVFNLYEKKFLYWQLVARYFSDFSLEYYKTFANLKKLYSNIYELAEERFGCLFNPIDKLKYKKNRILIITTQFLSFKHAPTRRAIDYAINFMDYLGYEVMILNTSDARMITELPYYMSSEIYCSSNYNNADILRIDDEHCVKFLQLYGDYSSVDEKNYFSEIERAVKVVSDFAPMYALQVGASCIFADLLAKYMPVATIPCSFDAPMMYNGYPIIAREVEDRDIQILKNSGISQDRIIESCITYKRPKTLNDKLSKNPNEFVVVIVSNRFDAEFNFDTLKICDEFCNIDDSVIIKFFGTFVDKNNNNGYNKFLKLINENSKHTDRYVFEGYQNDILSAYTACDVYYNPKRHGGGSSVSQAMLMGLPVICHKFGDGSYTLGRDRCFDSDEDIINEIKKLFEDKEYYESSKQYSLKKAEFLYDTKSMIQKLDKDIKRKISDKVLYDIEID</sequence>
<evidence type="ECO:0000313" key="3">
    <source>
        <dbReference type="Proteomes" id="UP000006437"/>
    </source>
</evidence>